<evidence type="ECO:0000256" key="1">
    <source>
        <dbReference type="ARBA" id="ARBA00004127"/>
    </source>
</evidence>
<keyword evidence="12" id="KW-1185">Reference proteome</keyword>
<evidence type="ECO:0000256" key="2">
    <source>
        <dbReference type="ARBA" id="ARBA00008170"/>
    </source>
</evidence>
<gene>
    <name evidence="11" type="ORF">C8Q71DRAFT_856419</name>
</gene>
<feature type="transmembrane region" description="Helical" evidence="9">
    <location>
        <begin position="620"/>
        <end position="643"/>
    </location>
</feature>
<keyword evidence="6" id="KW-0406">Ion transport</keyword>
<evidence type="ECO:0000256" key="6">
    <source>
        <dbReference type="ARBA" id="ARBA00023065"/>
    </source>
</evidence>
<feature type="transmembrane region" description="Helical" evidence="9">
    <location>
        <begin position="677"/>
        <end position="697"/>
    </location>
</feature>
<feature type="transmembrane region" description="Helical" evidence="9">
    <location>
        <begin position="236"/>
        <end position="261"/>
    </location>
</feature>
<dbReference type="EMBL" id="JADCUA010000007">
    <property type="protein sequence ID" value="KAH9838471.1"/>
    <property type="molecule type" value="Genomic_DNA"/>
</dbReference>
<comment type="similarity">
    <text evidence="2">Belongs to the Ca(2+):cation antiporter (CaCA) (TC 2.A.19) family.</text>
</comment>
<dbReference type="RefSeq" id="XP_047780386.1">
    <property type="nucleotide sequence ID" value="XM_047927299.1"/>
</dbReference>
<comment type="subcellular location">
    <subcellularLocation>
        <location evidence="1">Endomembrane system</location>
        <topology evidence="1">Multi-pass membrane protein</topology>
    </subcellularLocation>
</comment>
<keyword evidence="7 9" id="KW-0472">Membrane</keyword>
<reference evidence="11 12" key="1">
    <citation type="journal article" date="2021" name="Environ. Microbiol.">
        <title>Gene family expansions and transcriptome signatures uncover fungal adaptations to wood decay.</title>
        <authorList>
            <person name="Hage H."/>
            <person name="Miyauchi S."/>
            <person name="Viragh M."/>
            <person name="Drula E."/>
            <person name="Min B."/>
            <person name="Chaduli D."/>
            <person name="Navarro D."/>
            <person name="Favel A."/>
            <person name="Norest M."/>
            <person name="Lesage-Meessen L."/>
            <person name="Balint B."/>
            <person name="Merenyi Z."/>
            <person name="de Eugenio L."/>
            <person name="Morin E."/>
            <person name="Martinez A.T."/>
            <person name="Baldrian P."/>
            <person name="Stursova M."/>
            <person name="Martinez M.J."/>
            <person name="Novotny C."/>
            <person name="Magnuson J.K."/>
            <person name="Spatafora J.W."/>
            <person name="Maurice S."/>
            <person name="Pangilinan J."/>
            <person name="Andreopoulos W."/>
            <person name="LaButti K."/>
            <person name="Hundley H."/>
            <person name="Na H."/>
            <person name="Kuo A."/>
            <person name="Barry K."/>
            <person name="Lipzen A."/>
            <person name="Henrissat B."/>
            <person name="Riley R."/>
            <person name="Ahrendt S."/>
            <person name="Nagy L.G."/>
            <person name="Grigoriev I.V."/>
            <person name="Martin F."/>
            <person name="Rosso M.N."/>
        </authorList>
    </citation>
    <scope>NUCLEOTIDE SEQUENCE [LARGE SCALE GENOMIC DNA]</scope>
    <source>
        <strain evidence="11 12">CIRM-BRFM 1785</strain>
    </source>
</reference>
<sequence length="716" mass="78040">MLTSSSTGEPLAGNPHERTYASPPGRKYPAEIPLPVLTRSTTAASYSSTTDLLPHPSDYRTKRSTLKDRITSWYGGPRKSPDSDANDRDATPAAPVKKVRLKAWHGWRYVLFGSWLNVFLLLLPVAWILKLATEGNDTLIFSACMVSMIPLVKLHDMTIGVLARRMGGSKTGLINASFSNIIELVVAITALRKCELHVVQSSLIGAILSKQLLILGMCFLAGGLRFYQQDYDQTATIIHSSLLSIGVGAVCLPAAFHFALSYNAADLESAGTTLQQQKADLLTMSHSVALLLLLIYFAYLVFQLFSHTHLYQDNTKPSEKIPSVPLSMSVRSLTERVRVNSGNLRMRRSNSGSQSGGRGSPLPKGTGEKKGYRVDVNREKTSPVEEVPETSFDVSDGTGAQYANNPDSARQRRTAYLVSPCGATSQVTLSADEFGRYREDPTVRLVHDKWGGRGRSASVSDGLNSERGRRYSGSSDSSKRSSFESGRTKHVSVNELVSAYSGDRKDVHRSVQVRDLGMSGDEQRGDARSPSVSPSSSAEKVGEDELPELSWTMTFVVLITVTVLVTINAEWLVDSMDNLSPALSKEWIGLILLPSVSSIAECVTAVSVSVKDKLTLSISVAVGSSIQTTLFVIPFMVILGWILDKPLPLLFDPFQTVVLYISVNIMGYVVADGKSNWLEGVILISLYLVIAVTFWFYPGSSFSTNLAVCVDTVKSQ</sequence>
<evidence type="ECO:0000256" key="9">
    <source>
        <dbReference type="SAM" id="Phobius"/>
    </source>
</evidence>
<feature type="transmembrane region" description="Helical" evidence="9">
    <location>
        <begin position="203"/>
        <end position="224"/>
    </location>
</feature>
<evidence type="ECO:0000313" key="11">
    <source>
        <dbReference type="EMBL" id="KAH9838471.1"/>
    </source>
</evidence>
<keyword evidence="5 9" id="KW-1133">Transmembrane helix</keyword>
<dbReference type="Proteomes" id="UP000814176">
    <property type="component" value="Unassembled WGS sequence"/>
</dbReference>
<dbReference type="Pfam" id="PF01699">
    <property type="entry name" value="Na_Ca_ex"/>
    <property type="match status" value="2"/>
</dbReference>
<feature type="domain" description="Sodium/calcium exchanger membrane region" evidence="10">
    <location>
        <begin position="555"/>
        <end position="695"/>
    </location>
</feature>
<feature type="region of interest" description="Disordered" evidence="8">
    <location>
        <begin position="1"/>
        <end position="33"/>
    </location>
</feature>
<feature type="domain" description="Sodium/calcium exchanger membrane region" evidence="10">
    <location>
        <begin position="159"/>
        <end position="304"/>
    </location>
</feature>
<dbReference type="PANTHER" id="PTHR31503">
    <property type="entry name" value="VACUOLAR CALCIUM ION TRANSPORTER"/>
    <property type="match status" value="1"/>
</dbReference>
<feature type="transmembrane region" description="Helical" evidence="9">
    <location>
        <begin position="281"/>
        <end position="302"/>
    </location>
</feature>
<feature type="transmembrane region" description="Helical" evidence="9">
    <location>
        <begin position="135"/>
        <end position="152"/>
    </location>
</feature>
<feature type="transmembrane region" description="Helical" evidence="9">
    <location>
        <begin position="587"/>
        <end position="608"/>
    </location>
</feature>
<accession>A0ABQ8KK45</accession>
<evidence type="ECO:0000256" key="7">
    <source>
        <dbReference type="ARBA" id="ARBA00023136"/>
    </source>
</evidence>
<feature type="transmembrane region" description="Helical" evidence="9">
    <location>
        <begin position="549"/>
        <end position="567"/>
    </location>
</feature>
<proteinExistence type="inferred from homology"/>
<dbReference type="PANTHER" id="PTHR31503:SF20">
    <property type="entry name" value="CA(2+)_H(+) EXCHANGER, PUTATIVE (EUROFUNG)-RELATED"/>
    <property type="match status" value="1"/>
</dbReference>
<evidence type="ECO:0000256" key="4">
    <source>
        <dbReference type="ARBA" id="ARBA00022692"/>
    </source>
</evidence>
<evidence type="ECO:0000259" key="10">
    <source>
        <dbReference type="Pfam" id="PF01699"/>
    </source>
</evidence>
<feature type="region of interest" description="Disordered" evidence="8">
    <location>
        <begin position="515"/>
        <end position="543"/>
    </location>
</feature>
<comment type="caution">
    <text evidence="11">The sequence shown here is derived from an EMBL/GenBank/DDBJ whole genome shotgun (WGS) entry which is preliminary data.</text>
</comment>
<dbReference type="InterPro" id="IPR044880">
    <property type="entry name" value="NCX_ion-bd_dom_sf"/>
</dbReference>
<dbReference type="Gene3D" id="1.20.1420.30">
    <property type="entry name" value="NCX, central ion-binding region"/>
    <property type="match status" value="2"/>
</dbReference>
<name>A0ABQ8KK45_9APHY</name>
<evidence type="ECO:0000313" key="12">
    <source>
        <dbReference type="Proteomes" id="UP000814176"/>
    </source>
</evidence>
<feature type="region of interest" description="Disordered" evidence="8">
    <location>
        <begin position="339"/>
        <end position="410"/>
    </location>
</feature>
<dbReference type="GeneID" id="72008031"/>
<organism evidence="11 12">
    <name type="scientific">Rhodofomes roseus</name>
    <dbReference type="NCBI Taxonomy" id="34475"/>
    <lineage>
        <taxon>Eukaryota</taxon>
        <taxon>Fungi</taxon>
        <taxon>Dikarya</taxon>
        <taxon>Basidiomycota</taxon>
        <taxon>Agaricomycotina</taxon>
        <taxon>Agaricomycetes</taxon>
        <taxon>Polyporales</taxon>
        <taxon>Rhodofomes</taxon>
    </lineage>
</organism>
<feature type="region of interest" description="Disordered" evidence="8">
    <location>
        <begin position="451"/>
        <end position="487"/>
    </location>
</feature>
<feature type="transmembrane region" description="Helical" evidence="9">
    <location>
        <begin position="173"/>
        <end position="191"/>
    </location>
</feature>
<protein>
    <submittedName>
        <fullName evidence="11">Sodium/calcium exchanger protein-domain-containing protein</fullName>
    </submittedName>
</protein>
<evidence type="ECO:0000256" key="3">
    <source>
        <dbReference type="ARBA" id="ARBA00022448"/>
    </source>
</evidence>
<evidence type="ECO:0000256" key="5">
    <source>
        <dbReference type="ARBA" id="ARBA00022989"/>
    </source>
</evidence>
<feature type="region of interest" description="Disordered" evidence="8">
    <location>
        <begin position="71"/>
        <end position="92"/>
    </location>
</feature>
<feature type="compositionally biased region" description="Basic and acidic residues" evidence="8">
    <location>
        <begin position="79"/>
        <end position="90"/>
    </location>
</feature>
<keyword evidence="4 9" id="KW-0812">Transmembrane</keyword>
<dbReference type="InterPro" id="IPR004837">
    <property type="entry name" value="NaCa_Exmemb"/>
</dbReference>
<keyword evidence="3" id="KW-0813">Transport</keyword>
<dbReference type="InterPro" id="IPR004713">
    <property type="entry name" value="CaH_exchang"/>
</dbReference>
<evidence type="ECO:0000256" key="8">
    <source>
        <dbReference type="SAM" id="MobiDB-lite"/>
    </source>
</evidence>
<feature type="transmembrane region" description="Helical" evidence="9">
    <location>
        <begin position="649"/>
        <end position="670"/>
    </location>
</feature>
<feature type="transmembrane region" description="Helical" evidence="9">
    <location>
        <begin position="107"/>
        <end position="129"/>
    </location>
</feature>
<feature type="compositionally biased region" description="Basic and acidic residues" evidence="8">
    <location>
        <begin position="366"/>
        <end position="383"/>
    </location>
</feature>